<dbReference type="EMBL" id="CP028901">
    <property type="protein sequence ID" value="AWB34959.1"/>
    <property type="molecule type" value="Genomic_DNA"/>
</dbReference>
<dbReference type="RefSeq" id="WP_108622369.1">
    <property type="nucleotide sequence ID" value="NZ_CP028901.1"/>
</dbReference>
<keyword evidence="5" id="KW-0223">Dioxygenase</keyword>
<dbReference type="InterPro" id="IPR003819">
    <property type="entry name" value="TauD/TfdA-like"/>
</dbReference>
<evidence type="ECO:0000256" key="1">
    <source>
        <dbReference type="ARBA" id="ARBA00001954"/>
    </source>
</evidence>
<evidence type="ECO:0000313" key="5">
    <source>
        <dbReference type="EMBL" id="AWB34959.1"/>
    </source>
</evidence>
<dbReference type="AlphaFoldDB" id="A0A2R4XML7"/>
<dbReference type="OrthoDB" id="753054at2"/>
<evidence type="ECO:0000313" key="6">
    <source>
        <dbReference type="Proteomes" id="UP000244571"/>
    </source>
</evidence>
<comment type="cofactor">
    <cofactor evidence="1">
        <name>Fe(2+)</name>
        <dbReference type="ChEBI" id="CHEBI:29033"/>
    </cofactor>
</comment>
<dbReference type="InterPro" id="IPR042098">
    <property type="entry name" value="TauD-like_sf"/>
</dbReference>
<evidence type="ECO:0000256" key="3">
    <source>
        <dbReference type="ARBA" id="ARBA00023194"/>
    </source>
</evidence>
<keyword evidence="6" id="KW-1185">Reference proteome</keyword>
<dbReference type="InterPro" id="IPR050411">
    <property type="entry name" value="AlphaKG_dependent_hydroxylases"/>
</dbReference>
<keyword evidence="2" id="KW-0560">Oxidoreductase</keyword>
<evidence type="ECO:0000256" key="2">
    <source>
        <dbReference type="ARBA" id="ARBA00023002"/>
    </source>
</evidence>
<dbReference type="PANTHER" id="PTHR10696:SF56">
    <property type="entry name" value="TAUD_TFDA-LIKE DOMAIN-CONTAINING PROTEIN"/>
    <property type="match status" value="1"/>
</dbReference>
<organism evidence="5 6">
    <name type="scientific">Orrella marina</name>
    <dbReference type="NCBI Taxonomy" id="2163011"/>
    <lineage>
        <taxon>Bacteria</taxon>
        <taxon>Pseudomonadati</taxon>
        <taxon>Pseudomonadota</taxon>
        <taxon>Betaproteobacteria</taxon>
        <taxon>Burkholderiales</taxon>
        <taxon>Alcaligenaceae</taxon>
        <taxon>Orrella</taxon>
    </lineage>
</organism>
<feature type="domain" description="TauD/TfdA-like" evidence="4">
    <location>
        <begin position="70"/>
        <end position="308"/>
    </location>
</feature>
<proteinExistence type="predicted"/>
<dbReference type="Proteomes" id="UP000244571">
    <property type="component" value="Chromosome"/>
</dbReference>
<gene>
    <name evidence="5" type="ORF">DBV39_15880</name>
</gene>
<dbReference type="PANTHER" id="PTHR10696">
    <property type="entry name" value="GAMMA-BUTYROBETAINE HYDROXYLASE-RELATED"/>
    <property type="match status" value="1"/>
</dbReference>
<dbReference type="GO" id="GO:0017000">
    <property type="term" value="P:antibiotic biosynthetic process"/>
    <property type="evidence" value="ECO:0007669"/>
    <property type="project" value="UniProtKB-KW"/>
</dbReference>
<dbReference type="GO" id="GO:0016706">
    <property type="term" value="F:2-oxoglutarate-dependent dioxygenase activity"/>
    <property type="evidence" value="ECO:0007669"/>
    <property type="project" value="UniProtKB-ARBA"/>
</dbReference>
<protein>
    <submittedName>
        <fullName evidence="5">Taurine catabolism dioxygenase TauD</fullName>
    </submittedName>
</protein>
<dbReference type="Pfam" id="PF02668">
    <property type="entry name" value="TauD"/>
    <property type="match status" value="1"/>
</dbReference>
<dbReference type="SUPFAM" id="SSF51197">
    <property type="entry name" value="Clavaminate synthase-like"/>
    <property type="match status" value="1"/>
</dbReference>
<keyword evidence="3" id="KW-0045">Antibiotic biosynthesis</keyword>
<accession>A0A2R4XML7</accession>
<name>A0A2R4XML7_9BURK</name>
<dbReference type="KEGG" id="boz:DBV39_15880"/>
<evidence type="ECO:0000259" key="4">
    <source>
        <dbReference type="Pfam" id="PF02668"/>
    </source>
</evidence>
<dbReference type="Gene3D" id="3.60.130.10">
    <property type="entry name" value="Clavaminate synthase-like"/>
    <property type="match status" value="1"/>
</dbReference>
<reference evidence="5 6" key="1">
    <citation type="submission" date="2018-04" db="EMBL/GenBank/DDBJ databases">
        <title>Bordetella sp. HZ20 isolated from seawater.</title>
        <authorList>
            <person name="Sun C."/>
        </authorList>
    </citation>
    <scope>NUCLEOTIDE SEQUENCE [LARGE SCALE GENOMIC DNA]</scope>
    <source>
        <strain evidence="5 6">HZ20</strain>
    </source>
</reference>
<sequence length="338" mass="39237">MITTDTAVHPAAWMPRNLEDSDWVVEFTPDEQNQIRNVARKLEQQECPTDQIPDLIFEEMNGTLHETLCNAGKQVLEGLGFVLFRDFPLDGLSERESAYGYAAVGRYFGRLQAQNPKGDVIGKVMNMAKDWKSDPTVRGYQTSMHMDFHSDSCDCVALLCVNPAKSGGLSAIVSSVSIYNHMREHSPDLLKVLCRPFSYDRRGEEKDGVSPFYETALFHQHDGEIFNRYCREYIESAQRFPEVPRLTKEQIEAMDEFDRLCHSADFILHMNFRRGDIQFLNNHVILHSRTAFEDFEEMDRRRLLWRLYVSNRMNLQRPPCYESRFSDPERWALSAMKA</sequence>